<dbReference type="EMBL" id="FUXB01000002">
    <property type="protein sequence ID" value="SJZ51448.1"/>
    <property type="molecule type" value="Genomic_DNA"/>
</dbReference>
<organism evidence="1 2">
    <name type="scientific">Vibrio cincinnatiensis DSM 19608</name>
    <dbReference type="NCBI Taxonomy" id="1123491"/>
    <lineage>
        <taxon>Bacteria</taxon>
        <taxon>Pseudomonadati</taxon>
        <taxon>Pseudomonadota</taxon>
        <taxon>Gammaproteobacteria</taxon>
        <taxon>Vibrionales</taxon>
        <taxon>Vibrionaceae</taxon>
        <taxon>Vibrio</taxon>
    </lineage>
</organism>
<dbReference type="OrthoDB" id="5826599at2"/>
<sequence length="268" mass="31476">MFVFISMFISVSVLYLIFLFAKQKESALQRKYSLLVDLRQLLYLCRQHRQATHHSLMFGQQRAAELQHLQQQIEEKSEHLIATAHFDNKPMYRMLQIKLKALTNEWSTWSVARNQMLHGKAIRHCLFLLDEVMLAWLVESNREDLSDEYHMNWQHVLDSMDALTQLRICIEEMHTEEGRSRLKHYCDAVRRKLNQLALISPLSIASPTCSEAMRRLAEFHDSRTFDMEPEAFYQLTSEISLSIADVYDQMLADLTESLYLPLPKLVLA</sequence>
<proteinExistence type="predicted"/>
<dbReference type="Proteomes" id="UP000190834">
    <property type="component" value="Unassembled WGS sequence"/>
</dbReference>
<reference evidence="2" key="1">
    <citation type="submission" date="2017-02" db="EMBL/GenBank/DDBJ databases">
        <authorList>
            <person name="Varghese N."/>
            <person name="Submissions S."/>
        </authorList>
    </citation>
    <scope>NUCLEOTIDE SEQUENCE [LARGE SCALE GENOMIC DNA]</scope>
    <source>
        <strain evidence="2">DSM 19608</strain>
    </source>
</reference>
<keyword evidence="2" id="KW-1185">Reference proteome</keyword>
<dbReference type="AlphaFoldDB" id="A0A1T4LA57"/>
<dbReference type="RefSeq" id="WP_078924963.1">
    <property type="nucleotide sequence ID" value="NZ_FUXB01000002.1"/>
</dbReference>
<protein>
    <recommendedName>
        <fullName evidence="3">Nitrate and nitrite sensing</fullName>
    </recommendedName>
</protein>
<gene>
    <name evidence="1" type="ORF">SAMN02745782_00563</name>
</gene>
<name>A0A1T4LA57_VIBCI</name>
<accession>A0A1T4LA57</accession>
<dbReference type="GeneID" id="70583219"/>
<evidence type="ECO:0000313" key="2">
    <source>
        <dbReference type="Proteomes" id="UP000190834"/>
    </source>
</evidence>
<evidence type="ECO:0008006" key="3">
    <source>
        <dbReference type="Google" id="ProtNLM"/>
    </source>
</evidence>
<evidence type="ECO:0000313" key="1">
    <source>
        <dbReference type="EMBL" id="SJZ51448.1"/>
    </source>
</evidence>